<organism evidence="2 3">
    <name type="scientific">Megasphaera micronuciformis F0359</name>
    <dbReference type="NCBI Taxonomy" id="706434"/>
    <lineage>
        <taxon>Bacteria</taxon>
        <taxon>Bacillati</taxon>
        <taxon>Bacillota</taxon>
        <taxon>Negativicutes</taxon>
        <taxon>Veillonellales</taxon>
        <taxon>Veillonellaceae</taxon>
        <taxon>Megasphaera</taxon>
    </lineage>
</organism>
<dbReference type="SMART" id="SM00530">
    <property type="entry name" value="HTH_XRE"/>
    <property type="match status" value="1"/>
</dbReference>
<dbReference type="CDD" id="cd00093">
    <property type="entry name" value="HTH_XRE"/>
    <property type="match status" value="1"/>
</dbReference>
<evidence type="ECO:0000313" key="3">
    <source>
        <dbReference type="Proteomes" id="UP000003195"/>
    </source>
</evidence>
<dbReference type="OrthoDB" id="1859224at2"/>
<dbReference type="SUPFAM" id="SSF47413">
    <property type="entry name" value="lambda repressor-like DNA-binding domains"/>
    <property type="match status" value="1"/>
</dbReference>
<reference evidence="2 3" key="1">
    <citation type="submission" date="2010-08" db="EMBL/GenBank/DDBJ databases">
        <authorList>
            <person name="Weinstock G."/>
            <person name="Sodergren E."/>
            <person name="Clifton S."/>
            <person name="Fulton L."/>
            <person name="Fulton B."/>
            <person name="Courtney L."/>
            <person name="Fronick C."/>
            <person name="Harrison M."/>
            <person name="Strong C."/>
            <person name="Farmer C."/>
            <person name="Delahaunty K."/>
            <person name="Markovic C."/>
            <person name="Hall O."/>
            <person name="Minx P."/>
            <person name="Tomlinson C."/>
            <person name="Mitreva M."/>
            <person name="Hou S."/>
            <person name="Chen J."/>
            <person name="Wollam A."/>
            <person name="Pepin K.H."/>
            <person name="Johnson M."/>
            <person name="Bhonagiri V."/>
            <person name="Zhang X."/>
            <person name="Suruliraj S."/>
            <person name="Warren W."/>
            <person name="Chinwalla A."/>
            <person name="Mardis E.R."/>
            <person name="Wilson R.K."/>
        </authorList>
    </citation>
    <scope>NUCLEOTIDE SEQUENCE [LARGE SCALE GENOMIC DNA]</scope>
    <source>
        <strain evidence="2 3">F0359</strain>
    </source>
</reference>
<feature type="domain" description="HTH cro/C1-type" evidence="1">
    <location>
        <begin position="9"/>
        <end position="64"/>
    </location>
</feature>
<name>E2ZCD0_9FIRM</name>
<proteinExistence type="predicted"/>
<dbReference type="InterPro" id="IPR010982">
    <property type="entry name" value="Lambda_DNA-bd_dom_sf"/>
</dbReference>
<evidence type="ECO:0000259" key="1">
    <source>
        <dbReference type="PROSITE" id="PS50943"/>
    </source>
</evidence>
<protein>
    <submittedName>
        <fullName evidence="2">DNA-binding helix-turn-helix protein</fullName>
    </submittedName>
</protein>
<evidence type="ECO:0000313" key="2">
    <source>
        <dbReference type="EMBL" id="EFQ04117.1"/>
    </source>
</evidence>
<dbReference type="InterPro" id="IPR001387">
    <property type="entry name" value="Cro/C1-type_HTH"/>
</dbReference>
<comment type="caution">
    <text evidence="2">The sequence shown here is derived from an EMBL/GenBank/DDBJ whole genome shotgun (WGS) entry which is preliminary data.</text>
</comment>
<sequence>MEENIGCRISRLRKAQDIGVYQLAEQARVSAQTVYRWEHGNVANIKESILERLAPILGVTKYYIKTGLHGDVLPPEVEDWLHRPKNMEKIIQFYYREIAEERIREMKKERS</sequence>
<dbReference type="Gene3D" id="1.10.260.40">
    <property type="entry name" value="lambda repressor-like DNA-binding domains"/>
    <property type="match status" value="1"/>
</dbReference>
<gene>
    <name evidence="2" type="ORF">HMPREF9429_01302</name>
</gene>
<keyword evidence="3" id="KW-1185">Reference proteome</keyword>
<keyword evidence="2" id="KW-0238">DNA-binding</keyword>
<dbReference type="STRING" id="706434.HMPREF9429_01302"/>
<dbReference type="GO" id="GO:0003677">
    <property type="term" value="F:DNA binding"/>
    <property type="evidence" value="ECO:0007669"/>
    <property type="project" value="UniProtKB-KW"/>
</dbReference>
<dbReference type="Proteomes" id="UP000003195">
    <property type="component" value="Unassembled WGS sequence"/>
</dbReference>
<accession>E2ZCD0</accession>
<dbReference type="RefSeq" id="WP_006942466.1">
    <property type="nucleotide sequence ID" value="NZ_GL538208.1"/>
</dbReference>
<dbReference type="EMBL" id="AECS01000037">
    <property type="protein sequence ID" value="EFQ04117.1"/>
    <property type="molecule type" value="Genomic_DNA"/>
</dbReference>
<dbReference type="Pfam" id="PF13560">
    <property type="entry name" value="HTH_31"/>
    <property type="match status" value="1"/>
</dbReference>
<dbReference type="AlphaFoldDB" id="E2ZCD0"/>
<dbReference type="HOGENOM" id="CLU_2155317_0_0_9"/>
<dbReference type="PROSITE" id="PS50943">
    <property type="entry name" value="HTH_CROC1"/>
    <property type="match status" value="1"/>
</dbReference>